<evidence type="ECO:0000256" key="1">
    <source>
        <dbReference type="ARBA" id="ARBA00004496"/>
    </source>
</evidence>
<keyword evidence="4" id="KW-0902">Two-component regulatory system</keyword>
<protein>
    <submittedName>
        <fullName evidence="11">DNA-binding response regulator</fullName>
    </submittedName>
</protein>
<name>A0A1V4HBA5_9BACL</name>
<dbReference type="GO" id="GO:0003700">
    <property type="term" value="F:DNA-binding transcription factor activity"/>
    <property type="evidence" value="ECO:0007669"/>
    <property type="project" value="InterPro"/>
</dbReference>
<dbReference type="PANTHER" id="PTHR42713">
    <property type="entry name" value="HISTIDINE KINASE-RELATED"/>
    <property type="match status" value="1"/>
</dbReference>
<dbReference type="OrthoDB" id="9788446at2"/>
<dbReference type="SUPFAM" id="SSF46689">
    <property type="entry name" value="Homeodomain-like"/>
    <property type="match status" value="2"/>
</dbReference>
<dbReference type="STRING" id="1469647.BC351_37690"/>
<feature type="modified residue" description="4-aspartylphosphate" evidence="8">
    <location>
        <position position="54"/>
    </location>
</feature>
<keyword evidence="2" id="KW-0963">Cytoplasm</keyword>
<dbReference type="PROSITE" id="PS50110">
    <property type="entry name" value="RESPONSE_REGULATORY"/>
    <property type="match status" value="1"/>
</dbReference>
<feature type="domain" description="HTH araC/xylS-type" evidence="9">
    <location>
        <begin position="236"/>
        <end position="334"/>
    </location>
</feature>
<dbReference type="InterPro" id="IPR020449">
    <property type="entry name" value="Tscrpt_reg_AraC-type_HTH"/>
</dbReference>
<comment type="subcellular location">
    <subcellularLocation>
        <location evidence="1">Cytoplasm</location>
    </subcellularLocation>
</comment>
<evidence type="ECO:0000313" key="12">
    <source>
        <dbReference type="Proteomes" id="UP000190626"/>
    </source>
</evidence>
<evidence type="ECO:0000256" key="7">
    <source>
        <dbReference type="ARBA" id="ARBA00023163"/>
    </source>
</evidence>
<dbReference type="Gene3D" id="1.10.10.60">
    <property type="entry name" value="Homeodomain-like"/>
    <property type="match status" value="2"/>
</dbReference>
<dbReference type="PRINTS" id="PR00032">
    <property type="entry name" value="HTHARAC"/>
</dbReference>
<organism evidence="11 12">
    <name type="scientific">Paenibacillus ferrarius</name>
    <dbReference type="NCBI Taxonomy" id="1469647"/>
    <lineage>
        <taxon>Bacteria</taxon>
        <taxon>Bacillati</taxon>
        <taxon>Bacillota</taxon>
        <taxon>Bacilli</taxon>
        <taxon>Bacillales</taxon>
        <taxon>Paenibacillaceae</taxon>
        <taxon>Paenibacillus</taxon>
    </lineage>
</organism>
<evidence type="ECO:0000256" key="8">
    <source>
        <dbReference type="PROSITE-ProRule" id="PRU00169"/>
    </source>
</evidence>
<dbReference type="PANTHER" id="PTHR42713:SF3">
    <property type="entry name" value="TRANSCRIPTIONAL REGULATORY PROTEIN HPTR"/>
    <property type="match status" value="1"/>
</dbReference>
<evidence type="ECO:0000256" key="3">
    <source>
        <dbReference type="ARBA" id="ARBA00022553"/>
    </source>
</evidence>
<accession>A0A1V4HBA5</accession>
<keyword evidence="6 11" id="KW-0238">DNA-binding</keyword>
<dbReference type="Gene3D" id="3.40.50.2300">
    <property type="match status" value="1"/>
</dbReference>
<comment type="caution">
    <text evidence="11">The sequence shown here is derived from an EMBL/GenBank/DDBJ whole genome shotgun (WGS) entry which is preliminary data.</text>
</comment>
<dbReference type="GO" id="GO:0000160">
    <property type="term" value="P:phosphorelay signal transduction system"/>
    <property type="evidence" value="ECO:0007669"/>
    <property type="project" value="UniProtKB-KW"/>
</dbReference>
<dbReference type="InterPro" id="IPR009057">
    <property type="entry name" value="Homeodomain-like_sf"/>
</dbReference>
<evidence type="ECO:0000256" key="2">
    <source>
        <dbReference type="ARBA" id="ARBA00022490"/>
    </source>
</evidence>
<dbReference type="RefSeq" id="WP_079418587.1">
    <property type="nucleotide sequence ID" value="NZ_MBTG01000041.1"/>
</dbReference>
<dbReference type="Pfam" id="PF00072">
    <property type="entry name" value="Response_reg"/>
    <property type="match status" value="1"/>
</dbReference>
<dbReference type="InterPro" id="IPR001789">
    <property type="entry name" value="Sig_transdc_resp-reg_receiver"/>
</dbReference>
<dbReference type="InterPro" id="IPR051552">
    <property type="entry name" value="HptR"/>
</dbReference>
<evidence type="ECO:0000259" key="10">
    <source>
        <dbReference type="PROSITE" id="PS50110"/>
    </source>
</evidence>
<proteinExistence type="predicted"/>
<dbReference type="InterPro" id="IPR011006">
    <property type="entry name" value="CheY-like_superfamily"/>
</dbReference>
<reference evidence="12" key="1">
    <citation type="submission" date="2016-07" db="EMBL/GenBank/DDBJ databases">
        <authorList>
            <person name="Florea S."/>
            <person name="Webb J.S."/>
            <person name="Jaromczyk J."/>
            <person name="Schardl C.L."/>
        </authorList>
    </citation>
    <scope>NUCLEOTIDE SEQUENCE [LARGE SCALE GENOMIC DNA]</scope>
    <source>
        <strain evidence="12">CY1</strain>
    </source>
</reference>
<dbReference type="SMART" id="SM00448">
    <property type="entry name" value="REC"/>
    <property type="match status" value="1"/>
</dbReference>
<dbReference type="CDD" id="cd17536">
    <property type="entry name" value="REC_YesN-like"/>
    <property type="match status" value="1"/>
</dbReference>
<dbReference type="GO" id="GO:0043565">
    <property type="term" value="F:sequence-specific DNA binding"/>
    <property type="evidence" value="ECO:0007669"/>
    <property type="project" value="InterPro"/>
</dbReference>
<dbReference type="PROSITE" id="PS01124">
    <property type="entry name" value="HTH_ARAC_FAMILY_2"/>
    <property type="match status" value="1"/>
</dbReference>
<evidence type="ECO:0000256" key="6">
    <source>
        <dbReference type="ARBA" id="ARBA00023125"/>
    </source>
</evidence>
<evidence type="ECO:0000313" key="11">
    <source>
        <dbReference type="EMBL" id="OPH49048.1"/>
    </source>
</evidence>
<evidence type="ECO:0000259" key="9">
    <source>
        <dbReference type="PROSITE" id="PS01124"/>
    </source>
</evidence>
<dbReference type="SUPFAM" id="SSF52172">
    <property type="entry name" value="CheY-like"/>
    <property type="match status" value="1"/>
</dbReference>
<sequence>MRLLIVDDEPMIRSGLMKMAQQYTQSFQAIELAVNGVEALDRIQQMEPDLLITDIRMPKMDGLELCRILHESHPYLMKVVISGYNDFDYAQKCLSYGVKHYLLKPVTPPDIHEMLDQILRTQSQGLIPVSRLVAWVERLEESLWNLQTDEIADLMTEWKANCGHLPVQQLKYLLNEVLLMVSKSFQEKQRALIPELLDPLHAPTQADLFQSFECRMKAVIDNILFVRRGNYKDPMEEARVYIDTRLSVEVTLSEVADRVGITPTYFSTLFRKMTGETFISYRINKRMEKAKDLLSIPHKKTVDIASEVGYEDYPHFAKTFKKIFGMSPSEYRASMGIK</sequence>
<keyword evidence="12" id="KW-1185">Reference proteome</keyword>
<dbReference type="SMART" id="SM00342">
    <property type="entry name" value="HTH_ARAC"/>
    <property type="match status" value="1"/>
</dbReference>
<dbReference type="InterPro" id="IPR018060">
    <property type="entry name" value="HTH_AraC"/>
</dbReference>
<dbReference type="Pfam" id="PF12833">
    <property type="entry name" value="HTH_18"/>
    <property type="match status" value="1"/>
</dbReference>
<keyword evidence="3 8" id="KW-0597">Phosphoprotein</keyword>
<dbReference type="Proteomes" id="UP000190626">
    <property type="component" value="Unassembled WGS sequence"/>
</dbReference>
<evidence type="ECO:0000256" key="5">
    <source>
        <dbReference type="ARBA" id="ARBA00023015"/>
    </source>
</evidence>
<evidence type="ECO:0000256" key="4">
    <source>
        <dbReference type="ARBA" id="ARBA00023012"/>
    </source>
</evidence>
<keyword evidence="7" id="KW-0804">Transcription</keyword>
<dbReference type="EMBL" id="MBTG01000041">
    <property type="protein sequence ID" value="OPH49048.1"/>
    <property type="molecule type" value="Genomic_DNA"/>
</dbReference>
<gene>
    <name evidence="11" type="ORF">BC351_37690</name>
</gene>
<keyword evidence="5" id="KW-0805">Transcription regulation</keyword>
<dbReference type="GO" id="GO:0005737">
    <property type="term" value="C:cytoplasm"/>
    <property type="evidence" value="ECO:0007669"/>
    <property type="project" value="UniProtKB-SubCell"/>
</dbReference>
<dbReference type="AlphaFoldDB" id="A0A1V4HBA5"/>
<feature type="domain" description="Response regulatory" evidence="10">
    <location>
        <begin position="2"/>
        <end position="119"/>
    </location>
</feature>